<dbReference type="STRING" id="426757.SAMN04488127_2523"/>
<evidence type="ECO:0000313" key="2">
    <source>
        <dbReference type="Proteomes" id="UP000199200"/>
    </source>
</evidence>
<dbReference type="AlphaFoldDB" id="A0A1H7AX74"/>
<protein>
    <submittedName>
        <fullName evidence="1">Uncharacterized protein</fullName>
    </submittedName>
</protein>
<accession>A0A1H7AX74</accession>
<proteinExistence type="predicted"/>
<name>A0A1H7AX74_9BACL</name>
<gene>
    <name evidence="1" type="ORF">SAMN04488127_2523</name>
</gene>
<dbReference type="Proteomes" id="UP000199200">
    <property type="component" value="Unassembled WGS sequence"/>
</dbReference>
<keyword evidence="2" id="KW-1185">Reference proteome</keyword>
<reference evidence="2" key="1">
    <citation type="submission" date="2016-10" db="EMBL/GenBank/DDBJ databases">
        <authorList>
            <person name="Varghese N."/>
            <person name="Submissions S."/>
        </authorList>
    </citation>
    <scope>NUCLEOTIDE SEQUENCE [LARGE SCALE GENOMIC DNA]</scope>
    <source>
        <strain evidence="2">CGMCC 1.6763</strain>
    </source>
</reference>
<evidence type="ECO:0000313" key="1">
    <source>
        <dbReference type="EMBL" id="SEJ69516.1"/>
    </source>
</evidence>
<sequence>MGQKPGGKRFIYCGIFSTKGRKWWSGRIHRRGAGRLGVISGSFDVLSRLYCVLSCHLRVLSRDFTVLSPEIAQRPPNWDGQAVRNILIFPAGAPKIRYNGK</sequence>
<dbReference type="EMBL" id="FNZF01000005">
    <property type="protein sequence ID" value="SEJ69516.1"/>
    <property type="molecule type" value="Genomic_DNA"/>
</dbReference>
<organism evidence="1 2">
    <name type="scientific">Bhargavaea ginsengi</name>
    <dbReference type="NCBI Taxonomy" id="426757"/>
    <lineage>
        <taxon>Bacteria</taxon>
        <taxon>Bacillati</taxon>
        <taxon>Bacillota</taxon>
        <taxon>Bacilli</taxon>
        <taxon>Bacillales</taxon>
        <taxon>Caryophanaceae</taxon>
        <taxon>Bhargavaea</taxon>
    </lineage>
</organism>